<dbReference type="SUPFAM" id="SSF55729">
    <property type="entry name" value="Acyl-CoA N-acyltransferases (Nat)"/>
    <property type="match status" value="1"/>
</dbReference>
<evidence type="ECO:0000256" key="1">
    <source>
        <dbReference type="ARBA" id="ARBA00022679"/>
    </source>
</evidence>
<dbReference type="CDD" id="cd04301">
    <property type="entry name" value="NAT_SF"/>
    <property type="match status" value="1"/>
</dbReference>
<proteinExistence type="predicted"/>
<accession>A0A1G4YAF5</accession>
<dbReference type="EMBL" id="FMUI01000006">
    <property type="protein sequence ID" value="SCX50456.1"/>
    <property type="molecule type" value="Genomic_DNA"/>
</dbReference>
<dbReference type="InterPro" id="IPR000182">
    <property type="entry name" value="GNAT_dom"/>
</dbReference>
<dbReference type="InterPro" id="IPR016181">
    <property type="entry name" value="Acyl_CoA_acyltransferase"/>
</dbReference>
<gene>
    <name evidence="4" type="ORF">SAMN02927897_02254</name>
</gene>
<dbReference type="RefSeq" id="WP_017458278.1">
    <property type="nucleotide sequence ID" value="NZ_FMUI01000006.1"/>
</dbReference>
<dbReference type="InterPro" id="IPR050680">
    <property type="entry name" value="YpeA/RimI_acetyltransf"/>
</dbReference>
<evidence type="ECO:0000313" key="5">
    <source>
        <dbReference type="Proteomes" id="UP000183569"/>
    </source>
</evidence>
<protein>
    <submittedName>
        <fullName evidence="4">Acetyltransferase (GNAT) domain-containing protein</fullName>
    </submittedName>
</protein>
<evidence type="ECO:0000259" key="3">
    <source>
        <dbReference type="PROSITE" id="PS51186"/>
    </source>
</evidence>
<sequence length="135" mass="15559">MQLVSITLEQCLDIRHTVLWPHLARNASRVEGDEDAWHFGVAEDGKIVSCLSVFMLDERRCQIRKFATLQTHQQQGYGRFLLQSVLEKLVRAGVDFVQLDARTSAAAFYARFGFMAQGEPFYKQEVLYIRMSRTV</sequence>
<reference evidence="4 5" key="1">
    <citation type="submission" date="2016-10" db="EMBL/GenBank/DDBJ databases">
        <authorList>
            <person name="Varghese N."/>
            <person name="Submissions S."/>
        </authorList>
    </citation>
    <scope>NUCLEOTIDE SEQUENCE [LARGE SCALE GENOMIC DNA]</scope>
    <source>
        <strain evidence="4 5">CGMCC 1.12102</strain>
    </source>
</reference>
<organism evidence="4 5">
    <name type="scientific">Kosakonia sacchari</name>
    <dbReference type="NCBI Taxonomy" id="1158459"/>
    <lineage>
        <taxon>Bacteria</taxon>
        <taxon>Pseudomonadati</taxon>
        <taxon>Pseudomonadota</taxon>
        <taxon>Gammaproteobacteria</taxon>
        <taxon>Enterobacterales</taxon>
        <taxon>Enterobacteriaceae</taxon>
        <taxon>Kosakonia</taxon>
    </lineage>
</organism>
<dbReference type="Pfam" id="PF00583">
    <property type="entry name" value="Acetyltransf_1"/>
    <property type="match status" value="1"/>
</dbReference>
<name>A0A1G4YAF5_9ENTR</name>
<dbReference type="PROSITE" id="PS51186">
    <property type="entry name" value="GNAT"/>
    <property type="match status" value="1"/>
</dbReference>
<keyword evidence="1 4" id="KW-0808">Transferase</keyword>
<dbReference type="Gene3D" id="3.40.630.30">
    <property type="match status" value="1"/>
</dbReference>
<feature type="domain" description="N-acetyltransferase" evidence="3">
    <location>
        <begin position="1"/>
        <end position="135"/>
    </location>
</feature>
<dbReference type="Proteomes" id="UP000183569">
    <property type="component" value="Unassembled WGS sequence"/>
</dbReference>
<dbReference type="PANTHER" id="PTHR43420">
    <property type="entry name" value="ACETYLTRANSFERASE"/>
    <property type="match status" value="1"/>
</dbReference>
<evidence type="ECO:0000256" key="2">
    <source>
        <dbReference type="ARBA" id="ARBA00023315"/>
    </source>
</evidence>
<keyword evidence="2" id="KW-0012">Acyltransferase</keyword>
<dbReference type="AlphaFoldDB" id="A0A1G4YAF5"/>
<dbReference type="GeneID" id="23844309"/>
<comment type="caution">
    <text evidence="4">The sequence shown here is derived from an EMBL/GenBank/DDBJ whole genome shotgun (WGS) entry which is preliminary data.</text>
</comment>
<dbReference type="GO" id="GO:0016747">
    <property type="term" value="F:acyltransferase activity, transferring groups other than amino-acyl groups"/>
    <property type="evidence" value="ECO:0007669"/>
    <property type="project" value="InterPro"/>
</dbReference>
<evidence type="ECO:0000313" key="4">
    <source>
        <dbReference type="EMBL" id="SCX50456.1"/>
    </source>
</evidence>